<keyword evidence="3" id="KW-1185">Reference proteome</keyword>
<sequence>MNPSPMKDMFMNAFFYLLIFSLLFVGTLNAEPGSSLSTNVKEVTARLQDLALYPALSKKRLYGAINKGGAIRFDLKASEAAPQSLGIGIAGDGTLKEWQLTVFSGNGPEEVAPILRKEKITGENQWVFEILAPPEEVVIEIRNLNSSHAIAVVEVIHGYYFGYSMDKENTNKPVVPNPAQKQNPTEPEKLSPNDLQNRVEFIRTPLRNE</sequence>
<evidence type="ECO:0000313" key="3">
    <source>
        <dbReference type="Proteomes" id="UP000245263"/>
    </source>
</evidence>
<gene>
    <name evidence="2" type="ORF">LPTSP3_g30170</name>
</gene>
<proteinExistence type="predicted"/>
<dbReference type="EMBL" id="AP025028">
    <property type="protein sequence ID" value="BDA80087.1"/>
    <property type="molecule type" value="Genomic_DNA"/>
</dbReference>
<protein>
    <recommendedName>
        <fullName evidence="4">Secreted protein</fullName>
    </recommendedName>
</protein>
<dbReference type="Proteomes" id="UP000245263">
    <property type="component" value="Chromosome 1"/>
</dbReference>
<evidence type="ECO:0000313" key="2">
    <source>
        <dbReference type="EMBL" id="BDA80087.1"/>
    </source>
</evidence>
<feature type="region of interest" description="Disordered" evidence="1">
    <location>
        <begin position="171"/>
        <end position="209"/>
    </location>
</feature>
<evidence type="ECO:0008006" key="4">
    <source>
        <dbReference type="Google" id="ProtNLM"/>
    </source>
</evidence>
<evidence type="ECO:0000256" key="1">
    <source>
        <dbReference type="SAM" id="MobiDB-lite"/>
    </source>
</evidence>
<organism evidence="2 3">
    <name type="scientific">Leptospira kobayashii</name>
    <dbReference type="NCBI Taxonomy" id="1917830"/>
    <lineage>
        <taxon>Bacteria</taxon>
        <taxon>Pseudomonadati</taxon>
        <taxon>Spirochaetota</taxon>
        <taxon>Spirochaetia</taxon>
        <taxon>Leptospirales</taxon>
        <taxon>Leptospiraceae</taxon>
        <taxon>Leptospira</taxon>
    </lineage>
</organism>
<name>A0ABM7UM30_9LEPT</name>
<reference evidence="2 3" key="1">
    <citation type="submission" date="2021-08" db="EMBL/GenBank/DDBJ databases">
        <title>Complete genome sequence of Leptospira kobayashii strain E30.</title>
        <authorList>
            <person name="Nakao R."/>
            <person name="Nakamura S."/>
            <person name="Masuzawa T."/>
            <person name="Koizumi N."/>
        </authorList>
    </citation>
    <scope>NUCLEOTIDE SEQUENCE [LARGE SCALE GENOMIC DNA]</scope>
    <source>
        <strain evidence="2 3">E30</strain>
    </source>
</reference>
<accession>A0ABM7UM30</accession>